<gene>
    <name evidence="6" type="ORF">ACFQ41_04375</name>
</gene>
<dbReference type="PANTHER" id="PTHR30024">
    <property type="entry name" value="ALIPHATIC SULFONATES-BINDING PROTEIN-RELATED"/>
    <property type="match status" value="1"/>
</dbReference>
<comment type="similarity">
    <text evidence="2">Belongs to the bacterial solute-binding protein SsuA/TauA family.</text>
</comment>
<evidence type="ECO:0000313" key="6">
    <source>
        <dbReference type="EMBL" id="MFD1398537.1"/>
    </source>
</evidence>
<dbReference type="Pfam" id="PF09084">
    <property type="entry name" value="NMT1"/>
    <property type="match status" value="1"/>
</dbReference>
<proteinExistence type="inferred from homology"/>
<keyword evidence="7" id="KW-1185">Reference proteome</keyword>
<dbReference type="Gene3D" id="3.40.190.10">
    <property type="entry name" value="Periplasmic binding protein-like II"/>
    <property type="match status" value="2"/>
</dbReference>
<evidence type="ECO:0000256" key="2">
    <source>
        <dbReference type="ARBA" id="ARBA00010742"/>
    </source>
</evidence>
<dbReference type="PANTHER" id="PTHR30024:SF42">
    <property type="entry name" value="ALIPHATIC SULFONATES-BINDING PROTEIN-RELATED"/>
    <property type="match status" value="1"/>
</dbReference>
<protein>
    <submittedName>
        <fullName evidence="6">Aliphatic sulfonate ABC transporter substrate-binding protein</fullName>
    </submittedName>
</protein>
<feature type="domain" description="Solute-binding protein family 3/N-terminal" evidence="5">
    <location>
        <begin position="43"/>
        <end position="263"/>
    </location>
</feature>
<sequence>MSHKPRFKIALLLLALVAWLAVAVYGYTQTITSTSSDGKKLTRVVVGYQKADPADISRQRGELAKKMKAKGYKVVFKEFQSGAALMTALKSGNIDYARLGDTPPVVNQASGLDLVYIGAGASKEYGTGVLVGKNSGITSIKQLKGKRIAYAKGTAAEFTIIQVLAKAGLTTKDVTLVNMDQGAASVAFAKGNVDAWVTWDPYTATAQVQQDAKLLTNAKGLAMNRDFVVATRKYAKNHTKVSSLLIKYMGQDMTWATKHPTELIDMLSKTLKLSKKIMKLTVERRTFSMAPVTDAIVAEQQKIADVFYEQGIITKKIDITDALLDSK</sequence>
<keyword evidence="4" id="KW-0732">Signal</keyword>
<comment type="subcellular location">
    <subcellularLocation>
        <location evidence="1">Periplasm</location>
    </subcellularLocation>
</comment>
<reference evidence="7" key="1">
    <citation type="journal article" date="2019" name="Int. J. Syst. Evol. Microbiol.">
        <title>The Global Catalogue of Microorganisms (GCM) 10K type strain sequencing project: providing services to taxonomists for standard genome sequencing and annotation.</title>
        <authorList>
            <consortium name="The Broad Institute Genomics Platform"/>
            <consortium name="The Broad Institute Genome Sequencing Center for Infectious Disease"/>
            <person name="Wu L."/>
            <person name="Ma J."/>
        </authorList>
    </citation>
    <scope>NUCLEOTIDE SEQUENCE [LARGE SCALE GENOMIC DNA]</scope>
    <source>
        <strain evidence="7">CCM 9110</strain>
    </source>
</reference>
<organism evidence="6 7">
    <name type="scientific">Lacticaseibacillus suilingensis</name>
    <dbReference type="NCBI Taxonomy" id="2799577"/>
    <lineage>
        <taxon>Bacteria</taxon>
        <taxon>Bacillati</taxon>
        <taxon>Bacillota</taxon>
        <taxon>Bacilli</taxon>
        <taxon>Lactobacillales</taxon>
        <taxon>Lactobacillaceae</taxon>
        <taxon>Lacticaseibacillus</taxon>
    </lineage>
</organism>
<dbReference type="InterPro" id="IPR015168">
    <property type="entry name" value="SsuA/THI5"/>
</dbReference>
<dbReference type="EMBL" id="JBHTOA010000019">
    <property type="protein sequence ID" value="MFD1398537.1"/>
    <property type="molecule type" value="Genomic_DNA"/>
</dbReference>
<evidence type="ECO:0000256" key="4">
    <source>
        <dbReference type="ARBA" id="ARBA00022729"/>
    </source>
</evidence>
<comment type="caution">
    <text evidence="6">The sequence shown here is derived from an EMBL/GenBank/DDBJ whole genome shotgun (WGS) entry which is preliminary data.</text>
</comment>
<dbReference type="SMART" id="SM00062">
    <property type="entry name" value="PBPb"/>
    <property type="match status" value="1"/>
</dbReference>
<evidence type="ECO:0000313" key="7">
    <source>
        <dbReference type="Proteomes" id="UP001597199"/>
    </source>
</evidence>
<dbReference type="RefSeq" id="WP_204119578.1">
    <property type="nucleotide sequence ID" value="NZ_BOLV01000018.1"/>
</dbReference>
<evidence type="ECO:0000256" key="1">
    <source>
        <dbReference type="ARBA" id="ARBA00004418"/>
    </source>
</evidence>
<dbReference type="NCBIfam" id="TIGR01728">
    <property type="entry name" value="SsuA_fam"/>
    <property type="match status" value="1"/>
</dbReference>
<name>A0ABW4BDF4_9LACO</name>
<evidence type="ECO:0000256" key="3">
    <source>
        <dbReference type="ARBA" id="ARBA00022448"/>
    </source>
</evidence>
<dbReference type="InterPro" id="IPR001638">
    <property type="entry name" value="Solute-binding_3/MltF_N"/>
</dbReference>
<evidence type="ECO:0000259" key="5">
    <source>
        <dbReference type="SMART" id="SM00062"/>
    </source>
</evidence>
<accession>A0ABW4BDF4</accession>
<dbReference type="Proteomes" id="UP001597199">
    <property type="component" value="Unassembled WGS sequence"/>
</dbReference>
<dbReference type="InterPro" id="IPR010067">
    <property type="entry name" value="ABC_SsuA_sub-bd"/>
</dbReference>
<dbReference type="SUPFAM" id="SSF53850">
    <property type="entry name" value="Periplasmic binding protein-like II"/>
    <property type="match status" value="1"/>
</dbReference>
<keyword evidence="3" id="KW-0813">Transport</keyword>